<dbReference type="Proteomes" id="UP001589718">
    <property type="component" value="Unassembled WGS sequence"/>
</dbReference>
<dbReference type="RefSeq" id="WP_345227311.1">
    <property type="nucleotide sequence ID" value="NZ_BAAAXE010000014.1"/>
</dbReference>
<sequence length="325" mass="32632">MSAPASAGAAAVPPAERGSTTVSDRAVRRIAARSCAEAVPGGAGPPSASVVRTGRTAAVALGVTLPYAADLAGTAEHVQRHVARTTAELTGLAVPPPEVRVTALTGGGPGTREGPGDAGGVEAAAGGPERLPAVPRRPWSPRRGVALLVLCVGTAACGYLLAEGVARRTGHVLPGAPRPDVLHRVATTSLADPAALVAGLAALVLGLWVLGAAVLPGWRDRLPMTVRTNGTRAVLDRSAIALLVRDTALAVPGVTSARVRAGRRRVTVRALAGYGEPAAVETGLTEAVEEALGALGLARPPRSRVRLRAAPGRAGESGRTEEAGT</sequence>
<keyword evidence="2" id="KW-0472">Membrane</keyword>
<feature type="transmembrane region" description="Helical" evidence="2">
    <location>
        <begin position="194"/>
        <end position="218"/>
    </location>
</feature>
<gene>
    <name evidence="4" type="ORF">ACFFTU_16050</name>
</gene>
<keyword evidence="5" id="KW-1185">Reference proteome</keyword>
<feature type="domain" description="DUF6286" evidence="3">
    <location>
        <begin position="204"/>
        <end position="308"/>
    </location>
</feature>
<dbReference type="InterPro" id="IPR046253">
    <property type="entry name" value="DUF6286"/>
</dbReference>
<dbReference type="EMBL" id="JBHMCR010000008">
    <property type="protein sequence ID" value="MFB9521456.1"/>
    <property type="molecule type" value="Genomic_DNA"/>
</dbReference>
<feature type="compositionally biased region" description="Basic and acidic residues" evidence="1">
    <location>
        <begin position="316"/>
        <end position="325"/>
    </location>
</feature>
<name>A0ABV5PE56_STRCM</name>
<feature type="region of interest" description="Disordered" evidence="1">
    <location>
        <begin position="1"/>
        <end position="23"/>
    </location>
</feature>
<evidence type="ECO:0000256" key="2">
    <source>
        <dbReference type="SAM" id="Phobius"/>
    </source>
</evidence>
<keyword evidence="2" id="KW-0812">Transmembrane</keyword>
<evidence type="ECO:0000259" key="3">
    <source>
        <dbReference type="Pfam" id="PF19803"/>
    </source>
</evidence>
<evidence type="ECO:0000313" key="4">
    <source>
        <dbReference type="EMBL" id="MFB9521456.1"/>
    </source>
</evidence>
<reference evidence="4 5" key="1">
    <citation type="submission" date="2024-09" db="EMBL/GenBank/DDBJ databases">
        <authorList>
            <person name="Sun Q."/>
            <person name="Mori K."/>
        </authorList>
    </citation>
    <scope>NUCLEOTIDE SEQUENCE [LARGE SCALE GENOMIC DNA]</scope>
    <source>
        <strain evidence="4 5">JCM 4362</strain>
    </source>
</reference>
<feature type="region of interest" description="Disordered" evidence="1">
    <location>
        <begin position="306"/>
        <end position="325"/>
    </location>
</feature>
<feature type="compositionally biased region" description="Low complexity" evidence="1">
    <location>
        <begin position="1"/>
        <end position="15"/>
    </location>
</feature>
<dbReference type="Pfam" id="PF19803">
    <property type="entry name" value="DUF6286"/>
    <property type="match status" value="1"/>
</dbReference>
<evidence type="ECO:0000256" key="1">
    <source>
        <dbReference type="SAM" id="MobiDB-lite"/>
    </source>
</evidence>
<comment type="caution">
    <text evidence="4">The sequence shown here is derived from an EMBL/GenBank/DDBJ whole genome shotgun (WGS) entry which is preliminary data.</text>
</comment>
<proteinExistence type="predicted"/>
<keyword evidence="2" id="KW-1133">Transmembrane helix</keyword>
<feature type="transmembrane region" description="Helical" evidence="2">
    <location>
        <begin position="145"/>
        <end position="162"/>
    </location>
</feature>
<protein>
    <submittedName>
        <fullName evidence="4">DUF6286 domain-containing Asp23/Gls24 family envelope stress response protein</fullName>
    </submittedName>
</protein>
<organism evidence="4 5">
    <name type="scientific">Streptomyces cremeus</name>
    <dbReference type="NCBI Taxonomy" id="66881"/>
    <lineage>
        <taxon>Bacteria</taxon>
        <taxon>Bacillati</taxon>
        <taxon>Actinomycetota</taxon>
        <taxon>Actinomycetes</taxon>
        <taxon>Kitasatosporales</taxon>
        <taxon>Streptomycetaceae</taxon>
        <taxon>Streptomyces</taxon>
    </lineage>
</organism>
<accession>A0ABV5PE56</accession>
<evidence type="ECO:0000313" key="5">
    <source>
        <dbReference type="Proteomes" id="UP001589718"/>
    </source>
</evidence>